<proteinExistence type="predicted"/>
<organism evidence="4 5">
    <name type="scientific">Candidatus Berkelbacteria bacterium Licking1014_2</name>
    <dbReference type="NCBI Taxonomy" id="2017146"/>
    <lineage>
        <taxon>Bacteria</taxon>
        <taxon>Candidatus Berkelbacteria</taxon>
    </lineage>
</organism>
<keyword evidence="2" id="KW-0547">Nucleotide-binding</keyword>
<evidence type="ECO:0000256" key="1">
    <source>
        <dbReference type="ARBA" id="ARBA00022598"/>
    </source>
</evidence>
<dbReference type="PROSITE" id="PS50975">
    <property type="entry name" value="ATP_GRASP"/>
    <property type="match status" value="1"/>
</dbReference>
<dbReference type="InterPro" id="IPR011095">
    <property type="entry name" value="Dala_Dala_lig_C"/>
</dbReference>
<comment type="caution">
    <text evidence="4">The sequence shown here is derived from an EMBL/GenBank/DDBJ whole genome shotgun (WGS) entry which is preliminary data.</text>
</comment>
<dbReference type="PANTHER" id="PTHR21621:SF0">
    <property type="entry name" value="BETA-CITRYLGLUTAMATE SYNTHASE B-RELATED"/>
    <property type="match status" value="1"/>
</dbReference>
<dbReference type="AlphaFoldDB" id="A0A554LT24"/>
<name>A0A554LT24_9BACT</name>
<dbReference type="InterPro" id="IPR011761">
    <property type="entry name" value="ATP-grasp"/>
</dbReference>
<dbReference type="Proteomes" id="UP000318711">
    <property type="component" value="Unassembled WGS sequence"/>
</dbReference>
<gene>
    <name evidence="4" type="ORF">CEN88_400</name>
</gene>
<protein>
    <recommendedName>
        <fullName evidence="3">ATP-grasp domain-containing protein</fullName>
    </recommendedName>
</protein>
<dbReference type="SUPFAM" id="SSF56059">
    <property type="entry name" value="Glutathione synthetase ATP-binding domain-like"/>
    <property type="match status" value="1"/>
</dbReference>
<dbReference type="Gene3D" id="3.30.470.20">
    <property type="entry name" value="ATP-grasp fold, B domain"/>
    <property type="match status" value="2"/>
</dbReference>
<evidence type="ECO:0000313" key="5">
    <source>
        <dbReference type="Proteomes" id="UP000318711"/>
    </source>
</evidence>
<dbReference type="GO" id="GO:0008716">
    <property type="term" value="F:D-alanine-D-alanine ligase activity"/>
    <property type="evidence" value="ECO:0007669"/>
    <property type="project" value="InterPro"/>
</dbReference>
<dbReference type="InterPro" id="IPR013815">
    <property type="entry name" value="ATP_grasp_subdomain_1"/>
</dbReference>
<dbReference type="PANTHER" id="PTHR21621">
    <property type="entry name" value="RIBOSOMAL PROTEIN S6 MODIFICATION PROTEIN"/>
    <property type="match status" value="1"/>
</dbReference>
<dbReference type="GO" id="GO:0009432">
    <property type="term" value="P:SOS response"/>
    <property type="evidence" value="ECO:0007669"/>
    <property type="project" value="TreeGrafter"/>
</dbReference>
<feature type="domain" description="ATP-grasp" evidence="3">
    <location>
        <begin position="68"/>
        <end position="334"/>
    </location>
</feature>
<sequence>MTKKKPFVGQILEQLAEKAGVQIKIEPRYGYVGQITTSGGKKRYFRNTNFDLNPLGATEVARDKDYASYFMKLMGYPVIPGRTFYSDRRCRAIRSQKDIHAAYRYAYKLGFPVIVKPNSRSQGNCVSKVYNKRDFYQAARQALRKDAVIIVQRFIPGKDFRIVVLDGRLISAYQRLPLVVVGDGQSTIYQLLKEKQRQFIASGRETKIDMKDFRLQVRLRREKITLKSVLPTGKSIHLLDNANLSDGGESIDVTQTIHPDWQKIAVDLTADMGLRYCGVDLLIEGEIDQPLRRGQKYWIIEINAAPGIDNYAAGGQEQEDIVLAMYLQVLKAIDNLP</sequence>
<dbReference type="Gene3D" id="3.30.1490.20">
    <property type="entry name" value="ATP-grasp fold, A domain"/>
    <property type="match status" value="1"/>
</dbReference>
<keyword evidence="2" id="KW-0067">ATP-binding</keyword>
<keyword evidence="1" id="KW-0436">Ligase</keyword>
<dbReference type="EMBL" id="VMGL01000049">
    <property type="protein sequence ID" value="TSC96007.1"/>
    <property type="molecule type" value="Genomic_DNA"/>
</dbReference>
<dbReference type="GO" id="GO:0005737">
    <property type="term" value="C:cytoplasm"/>
    <property type="evidence" value="ECO:0007669"/>
    <property type="project" value="TreeGrafter"/>
</dbReference>
<dbReference type="GO" id="GO:0018169">
    <property type="term" value="F:ribosomal S6-glutamic acid ligase activity"/>
    <property type="evidence" value="ECO:0007669"/>
    <property type="project" value="TreeGrafter"/>
</dbReference>
<accession>A0A554LT24</accession>
<dbReference type="GO" id="GO:0005524">
    <property type="term" value="F:ATP binding"/>
    <property type="evidence" value="ECO:0007669"/>
    <property type="project" value="UniProtKB-UniRule"/>
</dbReference>
<evidence type="ECO:0000256" key="2">
    <source>
        <dbReference type="PROSITE-ProRule" id="PRU00409"/>
    </source>
</evidence>
<dbReference type="GO" id="GO:0046872">
    <property type="term" value="F:metal ion binding"/>
    <property type="evidence" value="ECO:0007669"/>
    <property type="project" value="InterPro"/>
</dbReference>
<dbReference type="Pfam" id="PF07478">
    <property type="entry name" value="Dala_Dala_lig_C"/>
    <property type="match status" value="1"/>
</dbReference>
<evidence type="ECO:0000259" key="3">
    <source>
        <dbReference type="PROSITE" id="PS50975"/>
    </source>
</evidence>
<evidence type="ECO:0000313" key="4">
    <source>
        <dbReference type="EMBL" id="TSC96007.1"/>
    </source>
</evidence>
<reference evidence="4 5" key="1">
    <citation type="submission" date="2017-07" db="EMBL/GenBank/DDBJ databases">
        <title>Mechanisms for carbon and nitrogen cycling indicate functional differentiation within the Candidate Phyla Radiation.</title>
        <authorList>
            <person name="Danczak R.E."/>
            <person name="Johnston M.D."/>
            <person name="Kenah C."/>
            <person name="Slattery M."/>
            <person name="Wrighton K.C."/>
            <person name="Wilkins M.J."/>
        </authorList>
    </citation>
    <scope>NUCLEOTIDE SEQUENCE [LARGE SCALE GENOMIC DNA]</scope>
    <source>
        <strain evidence="4">Licking1014_2</strain>
    </source>
</reference>